<proteinExistence type="inferred from homology"/>
<dbReference type="EMBL" id="KI968691">
    <property type="protein sequence ID" value="EUN33154.1"/>
    <property type="molecule type" value="Genomic_DNA"/>
</dbReference>
<keyword evidence="7 11" id="KW-1133">Transmembrane helix</keyword>
<dbReference type="PROSITE" id="PS50920">
    <property type="entry name" value="SOLCAR"/>
    <property type="match status" value="1"/>
</dbReference>
<dbReference type="GeneID" id="26258019"/>
<dbReference type="Pfam" id="PF00153">
    <property type="entry name" value="Mito_carr"/>
    <property type="match status" value="1"/>
</dbReference>
<gene>
    <name evidence="12" type="ORF">COCVIDRAFT_83878</name>
</gene>
<keyword evidence="8 9" id="KW-0472">Membrane</keyword>
<evidence type="ECO:0000256" key="5">
    <source>
        <dbReference type="ARBA" id="ARBA00022737"/>
    </source>
</evidence>
<dbReference type="SUPFAM" id="SSF103506">
    <property type="entry name" value="Mitochondrial carrier"/>
    <property type="match status" value="1"/>
</dbReference>
<dbReference type="Proteomes" id="UP000054337">
    <property type="component" value="Unassembled WGS sequence"/>
</dbReference>
<dbReference type="Gene3D" id="1.50.40.10">
    <property type="entry name" value="Mitochondrial carrier domain"/>
    <property type="match status" value="1"/>
</dbReference>
<evidence type="ECO:0000256" key="4">
    <source>
        <dbReference type="ARBA" id="ARBA00022692"/>
    </source>
</evidence>
<dbReference type="InterPro" id="IPR018108">
    <property type="entry name" value="MCP_transmembrane"/>
</dbReference>
<dbReference type="GO" id="GO:0016020">
    <property type="term" value="C:membrane"/>
    <property type="evidence" value="ECO:0007669"/>
    <property type="project" value="UniProtKB-SubCell"/>
</dbReference>
<sequence length="159" mass="17647">MQPTYAGKSKDYEKAWREHVLLLALAPFISGCGAGMVATVVIQLIDTLKVRMQLMQYEKSAAAASSMSLIRGLIVQRRVAEFYNGLSAGLLRVMVYGTARIGLFTTFESILQQRAAERGVFLAMERQRAFKMCHCPPAQIDAMVAPIYVILAVSDLLDW</sequence>
<dbReference type="PANTHER" id="PTHR45618">
    <property type="entry name" value="MITOCHONDRIAL DICARBOXYLATE CARRIER-RELATED"/>
    <property type="match status" value="1"/>
</dbReference>
<evidence type="ECO:0000256" key="9">
    <source>
        <dbReference type="PROSITE-ProRule" id="PRU00282"/>
    </source>
</evidence>
<evidence type="ECO:0000256" key="2">
    <source>
        <dbReference type="ARBA" id="ARBA00006375"/>
    </source>
</evidence>
<organism evidence="12 13">
    <name type="scientific">Bipolaris victoriae (strain FI3)</name>
    <name type="common">Victoria blight of oats agent</name>
    <name type="synonym">Cochliobolus victoriae</name>
    <dbReference type="NCBI Taxonomy" id="930091"/>
    <lineage>
        <taxon>Eukaryota</taxon>
        <taxon>Fungi</taxon>
        <taxon>Dikarya</taxon>
        <taxon>Ascomycota</taxon>
        <taxon>Pezizomycotina</taxon>
        <taxon>Dothideomycetes</taxon>
        <taxon>Pleosporomycetidae</taxon>
        <taxon>Pleosporales</taxon>
        <taxon>Pleosporineae</taxon>
        <taxon>Pleosporaceae</taxon>
        <taxon>Bipolaris</taxon>
    </lineage>
</organism>
<keyword evidence="6" id="KW-0496">Mitochondrion</keyword>
<evidence type="ECO:0000256" key="1">
    <source>
        <dbReference type="ARBA" id="ARBA00004141"/>
    </source>
</evidence>
<keyword evidence="4 9" id="KW-0812">Transmembrane</keyword>
<evidence type="ECO:0000256" key="8">
    <source>
        <dbReference type="ARBA" id="ARBA00023136"/>
    </source>
</evidence>
<keyword evidence="13" id="KW-1185">Reference proteome</keyword>
<comment type="similarity">
    <text evidence="2 10">Belongs to the mitochondrial carrier (TC 2.A.29) family.</text>
</comment>
<dbReference type="AlphaFoldDB" id="W7F1X4"/>
<evidence type="ECO:0000256" key="11">
    <source>
        <dbReference type="SAM" id="Phobius"/>
    </source>
</evidence>
<evidence type="ECO:0000256" key="3">
    <source>
        <dbReference type="ARBA" id="ARBA00022448"/>
    </source>
</evidence>
<dbReference type="HOGENOM" id="CLU_1660420_0_0_1"/>
<name>W7F1X4_BIPV3</name>
<accession>W7F1X4</accession>
<dbReference type="InterPro" id="IPR050391">
    <property type="entry name" value="Mito_Metabolite_Transporter"/>
</dbReference>
<evidence type="ECO:0000256" key="10">
    <source>
        <dbReference type="RuleBase" id="RU000488"/>
    </source>
</evidence>
<evidence type="ECO:0000313" key="13">
    <source>
        <dbReference type="Proteomes" id="UP000054337"/>
    </source>
</evidence>
<reference evidence="12 13" key="1">
    <citation type="journal article" date="2013" name="PLoS Genet.">
        <title>Comparative genome structure, secondary metabolite, and effector coding capacity across Cochliobolus pathogens.</title>
        <authorList>
            <person name="Condon B.J."/>
            <person name="Leng Y."/>
            <person name="Wu D."/>
            <person name="Bushley K.E."/>
            <person name="Ohm R.A."/>
            <person name="Otillar R."/>
            <person name="Martin J."/>
            <person name="Schackwitz W."/>
            <person name="Grimwood J."/>
            <person name="MohdZainudin N."/>
            <person name="Xue C."/>
            <person name="Wang R."/>
            <person name="Manning V.A."/>
            <person name="Dhillon B."/>
            <person name="Tu Z.J."/>
            <person name="Steffenson B.J."/>
            <person name="Salamov A."/>
            <person name="Sun H."/>
            <person name="Lowry S."/>
            <person name="LaButti K."/>
            <person name="Han J."/>
            <person name="Copeland A."/>
            <person name="Lindquist E."/>
            <person name="Barry K."/>
            <person name="Schmutz J."/>
            <person name="Baker S.E."/>
            <person name="Ciuffetti L.M."/>
            <person name="Grigoriev I.V."/>
            <person name="Zhong S."/>
            <person name="Turgeon B.G."/>
        </authorList>
    </citation>
    <scope>NUCLEOTIDE SEQUENCE [LARGE SCALE GENOMIC DNA]</scope>
    <source>
        <strain evidence="12 13">FI3</strain>
    </source>
</reference>
<evidence type="ECO:0000256" key="6">
    <source>
        <dbReference type="ARBA" id="ARBA00022792"/>
    </source>
</evidence>
<feature type="transmembrane region" description="Helical" evidence="11">
    <location>
        <begin position="20"/>
        <end position="45"/>
    </location>
</feature>
<evidence type="ECO:0000313" key="12">
    <source>
        <dbReference type="EMBL" id="EUN33154.1"/>
    </source>
</evidence>
<keyword evidence="5" id="KW-0677">Repeat</keyword>
<keyword evidence="3 10" id="KW-0813">Transport</keyword>
<protein>
    <submittedName>
        <fullName evidence="12">Uncharacterized protein</fullName>
    </submittedName>
</protein>
<dbReference type="OrthoDB" id="756301at2759"/>
<keyword evidence="6" id="KW-0999">Mitochondrion inner membrane</keyword>
<comment type="subcellular location">
    <subcellularLocation>
        <location evidence="1">Membrane</location>
        <topology evidence="1">Multi-pass membrane protein</topology>
    </subcellularLocation>
</comment>
<feature type="repeat" description="Solcar" evidence="9">
    <location>
        <begin position="22"/>
        <end position="110"/>
    </location>
</feature>
<dbReference type="InterPro" id="IPR023395">
    <property type="entry name" value="MCP_dom_sf"/>
</dbReference>
<dbReference type="RefSeq" id="XP_014562779.1">
    <property type="nucleotide sequence ID" value="XM_014707293.1"/>
</dbReference>
<evidence type="ECO:0000256" key="7">
    <source>
        <dbReference type="ARBA" id="ARBA00022989"/>
    </source>
</evidence>